<dbReference type="GO" id="GO:0022857">
    <property type="term" value="F:transmembrane transporter activity"/>
    <property type="evidence" value="ECO:0007669"/>
    <property type="project" value="InterPro"/>
</dbReference>
<feature type="chain" id="PRO_5020577335" evidence="4">
    <location>
        <begin position="23"/>
        <end position="384"/>
    </location>
</feature>
<dbReference type="Gene3D" id="1.10.287.470">
    <property type="entry name" value="Helix hairpin bin"/>
    <property type="match status" value="1"/>
</dbReference>
<dbReference type="OrthoDB" id="9783047at2"/>
<feature type="domain" description="Multidrug resistance protein MdtA-like C-terminal permuted SH3" evidence="8">
    <location>
        <begin position="303"/>
        <end position="363"/>
    </location>
</feature>
<accession>A0A4Q1HHK6</accession>
<comment type="subcellular location">
    <subcellularLocation>
        <location evidence="1">Cell envelope</location>
    </subcellularLocation>
</comment>
<dbReference type="GO" id="GO:0030313">
    <property type="term" value="C:cell envelope"/>
    <property type="evidence" value="ECO:0007669"/>
    <property type="project" value="UniProtKB-SubCell"/>
</dbReference>
<comment type="caution">
    <text evidence="9">The sequence shown here is derived from an EMBL/GenBank/DDBJ whole genome shotgun (WGS) entry which is preliminary data.</text>
</comment>
<feature type="domain" description="Multidrug resistance protein MdtA-like alpha-helical hairpin" evidence="5">
    <location>
        <begin position="105"/>
        <end position="174"/>
    </location>
</feature>
<evidence type="ECO:0000313" key="9">
    <source>
        <dbReference type="EMBL" id="RXN86859.1"/>
    </source>
</evidence>
<keyword evidence="10" id="KW-1185">Reference proteome</keyword>
<comment type="similarity">
    <text evidence="2">Belongs to the membrane fusion protein (MFP) (TC 8.A.1) family.</text>
</comment>
<dbReference type="InterPro" id="IPR058625">
    <property type="entry name" value="MdtA-like_BSH"/>
</dbReference>
<dbReference type="Gene3D" id="2.40.50.100">
    <property type="match status" value="1"/>
</dbReference>
<keyword evidence="3" id="KW-0175">Coiled coil</keyword>
<feature type="domain" description="Multidrug resistance protein MdtA-like beta-barrel" evidence="7">
    <location>
        <begin position="210"/>
        <end position="297"/>
    </location>
</feature>
<dbReference type="NCBIfam" id="TIGR01730">
    <property type="entry name" value="RND_mfp"/>
    <property type="match status" value="1"/>
</dbReference>
<feature type="coiled-coil region" evidence="3">
    <location>
        <begin position="105"/>
        <end position="170"/>
    </location>
</feature>
<dbReference type="Pfam" id="PF25917">
    <property type="entry name" value="BSH_RND"/>
    <property type="match status" value="1"/>
</dbReference>
<dbReference type="Gene3D" id="2.40.30.170">
    <property type="match status" value="1"/>
</dbReference>
<dbReference type="InterPro" id="IPR006143">
    <property type="entry name" value="RND_pump_MFP"/>
</dbReference>
<dbReference type="GO" id="GO:0046677">
    <property type="term" value="P:response to antibiotic"/>
    <property type="evidence" value="ECO:0007669"/>
    <property type="project" value="TreeGrafter"/>
</dbReference>
<feature type="domain" description="Multidrug resistance protein MdtA-like barrel-sandwich hybrid" evidence="6">
    <location>
        <begin position="65"/>
        <end position="202"/>
    </location>
</feature>
<dbReference type="PANTHER" id="PTHR30158">
    <property type="entry name" value="ACRA/E-RELATED COMPONENT OF DRUG EFFLUX TRANSPORTER"/>
    <property type="match status" value="1"/>
</dbReference>
<evidence type="ECO:0000259" key="7">
    <source>
        <dbReference type="Pfam" id="PF25944"/>
    </source>
</evidence>
<gene>
    <name evidence="9" type="ORF">C7R54_18290</name>
</gene>
<keyword evidence="4" id="KW-0732">Signal</keyword>
<evidence type="ECO:0000259" key="6">
    <source>
        <dbReference type="Pfam" id="PF25917"/>
    </source>
</evidence>
<dbReference type="PANTHER" id="PTHR30158:SF26">
    <property type="entry name" value="RESISTANCE-NODULATION-CELL DIVISION (RND) MULTIDRUG EFFLUX MEMBRANE FUSION PROTEIN MEXE"/>
    <property type="match status" value="1"/>
</dbReference>
<dbReference type="Proteomes" id="UP000290849">
    <property type="component" value="Unassembled WGS sequence"/>
</dbReference>
<evidence type="ECO:0000259" key="5">
    <source>
        <dbReference type="Pfam" id="PF25876"/>
    </source>
</evidence>
<dbReference type="Pfam" id="PF25967">
    <property type="entry name" value="RND-MFP_C"/>
    <property type="match status" value="1"/>
</dbReference>
<evidence type="ECO:0000256" key="4">
    <source>
        <dbReference type="SAM" id="SignalP"/>
    </source>
</evidence>
<dbReference type="AlphaFoldDB" id="A0A4Q1HHK6"/>
<dbReference type="InterPro" id="IPR058626">
    <property type="entry name" value="MdtA-like_b-barrel"/>
</dbReference>
<reference evidence="9 10" key="1">
    <citation type="journal article" date="2017" name="Int. J. Syst. Evol. Microbiol.">
        <title>Achromobacter aloeverae sp. nov., isolated from the root of Aloe vera (L.) Burm.f.</title>
        <authorList>
            <person name="Kuncharoen N."/>
            <person name="Muramatsu Y."/>
            <person name="Shibata C."/>
            <person name="Kamakura Y."/>
            <person name="Nakagawa Y."/>
            <person name="Tanasupawat S."/>
        </authorList>
    </citation>
    <scope>NUCLEOTIDE SEQUENCE [LARGE SCALE GENOMIC DNA]</scope>
    <source>
        <strain evidence="9 10">AVA-1</strain>
    </source>
</reference>
<dbReference type="InterPro" id="IPR058627">
    <property type="entry name" value="MdtA-like_C"/>
</dbReference>
<name>A0A4Q1HHK6_9BURK</name>
<dbReference type="EMBL" id="PYAL01000005">
    <property type="protein sequence ID" value="RXN86859.1"/>
    <property type="molecule type" value="Genomic_DNA"/>
</dbReference>
<dbReference type="PROSITE" id="PS51257">
    <property type="entry name" value="PROKAR_LIPOPROTEIN"/>
    <property type="match status" value="1"/>
</dbReference>
<proteinExistence type="inferred from homology"/>
<dbReference type="GO" id="GO:0005886">
    <property type="term" value="C:plasma membrane"/>
    <property type="evidence" value="ECO:0007669"/>
    <property type="project" value="TreeGrafter"/>
</dbReference>
<feature type="signal peptide" evidence="4">
    <location>
        <begin position="1"/>
        <end position="22"/>
    </location>
</feature>
<dbReference type="InterPro" id="IPR058624">
    <property type="entry name" value="MdtA-like_HH"/>
</dbReference>
<evidence type="ECO:0000259" key="8">
    <source>
        <dbReference type="Pfam" id="PF25967"/>
    </source>
</evidence>
<organism evidence="9 10">
    <name type="scientific">Achromobacter aloeverae</name>
    <dbReference type="NCBI Taxonomy" id="1750518"/>
    <lineage>
        <taxon>Bacteria</taxon>
        <taxon>Pseudomonadati</taxon>
        <taxon>Pseudomonadota</taxon>
        <taxon>Betaproteobacteria</taxon>
        <taxon>Burkholderiales</taxon>
        <taxon>Alcaligenaceae</taxon>
        <taxon>Achromobacter</taxon>
    </lineage>
</organism>
<dbReference type="SUPFAM" id="SSF111369">
    <property type="entry name" value="HlyD-like secretion proteins"/>
    <property type="match status" value="1"/>
</dbReference>
<dbReference type="Pfam" id="PF25944">
    <property type="entry name" value="Beta-barrel_RND"/>
    <property type="match status" value="1"/>
</dbReference>
<sequence length="384" mass="40989">MPATRRLPSPATSLFATALALALTACDPPAQHAPAPPAEVGVVTVTPRSVELTDEYNGRVEAVNAARILPRVGGYLDRVAYKEGEQVAQGAVLFVIDQRPYRIALDRAQAQLQRARATARLAQVQFKRVSALYAARATSQEELDTTRAAAEQARADEQAAEAAVADARLNLDYTEVRAPVAGRAGRAMLTAGNLAVANQSLLTSVVAQDPVYVYFDCDEQSYLRYTAARGASQDRAISANMVRVGLANEAGFPHAGRVDFLDNQVDPVTGTIRARVRLDNPGGIFTPGLYARVQLVTGTAPRALLVDDKAVLTDQDRKYLYVVSADGKALRREVSVGRAVGGQRIIEAGLRDGDRVAVDGTQKVFYSGAPVKAVPYATQSASAK</sequence>
<evidence type="ECO:0000256" key="3">
    <source>
        <dbReference type="SAM" id="Coils"/>
    </source>
</evidence>
<evidence type="ECO:0000256" key="1">
    <source>
        <dbReference type="ARBA" id="ARBA00004196"/>
    </source>
</evidence>
<dbReference type="RefSeq" id="WP_129151859.1">
    <property type="nucleotide sequence ID" value="NZ_JBHSDO010000012.1"/>
</dbReference>
<evidence type="ECO:0000256" key="2">
    <source>
        <dbReference type="ARBA" id="ARBA00009477"/>
    </source>
</evidence>
<dbReference type="Gene3D" id="2.40.420.20">
    <property type="match status" value="1"/>
</dbReference>
<dbReference type="Pfam" id="PF25876">
    <property type="entry name" value="HH_MFP_RND"/>
    <property type="match status" value="1"/>
</dbReference>
<protein>
    <submittedName>
        <fullName evidence="9">Efflux transporter periplasmic adaptor subunit</fullName>
    </submittedName>
</protein>
<evidence type="ECO:0000313" key="10">
    <source>
        <dbReference type="Proteomes" id="UP000290849"/>
    </source>
</evidence>